<evidence type="ECO:0000313" key="2">
    <source>
        <dbReference type="EMBL" id="KAF4633245.1"/>
    </source>
</evidence>
<feature type="region of interest" description="Disordered" evidence="1">
    <location>
        <begin position="43"/>
        <end position="108"/>
    </location>
</feature>
<sequence length="108" mass="12434">MFAHPLHSIKLHQICERCDKKKEKTNDTSARLKEQIQQLHESLNHLKEADSTEEKAMEESDVEEMETPASPIKLLPPQISSTALAMEDSKKGRKKIFQSRLPIVKKRD</sequence>
<proteinExistence type="predicted"/>
<evidence type="ECO:0000313" key="3">
    <source>
        <dbReference type="Proteomes" id="UP000566819"/>
    </source>
</evidence>
<feature type="compositionally biased region" description="Basic and acidic residues" evidence="1">
    <location>
        <begin position="43"/>
        <end position="58"/>
    </location>
</feature>
<dbReference type="OrthoDB" id="3551700at2759"/>
<dbReference type="Proteomes" id="UP000566819">
    <property type="component" value="Unassembled WGS sequence"/>
</dbReference>
<dbReference type="EMBL" id="JAAMPI010000276">
    <property type="protein sequence ID" value="KAF4633245.1"/>
    <property type="molecule type" value="Genomic_DNA"/>
</dbReference>
<gene>
    <name evidence="2" type="ORF">G7Y89_g4872</name>
</gene>
<feature type="compositionally biased region" description="Basic residues" evidence="1">
    <location>
        <begin position="91"/>
        <end position="108"/>
    </location>
</feature>
<accession>A0A8H4RNK5</accession>
<evidence type="ECO:0000256" key="1">
    <source>
        <dbReference type="SAM" id="MobiDB-lite"/>
    </source>
</evidence>
<comment type="caution">
    <text evidence="2">The sequence shown here is derived from an EMBL/GenBank/DDBJ whole genome shotgun (WGS) entry which is preliminary data.</text>
</comment>
<keyword evidence="3" id="KW-1185">Reference proteome</keyword>
<name>A0A8H4RNK5_9HELO</name>
<protein>
    <submittedName>
        <fullName evidence="2">Uncharacterized protein</fullName>
    </submittedName>
</protein>
<organism evidence="2 3">
    <name type="scientific">Cudoniella acicularis</name>
    <dbReference type="NCBI Taxonomy" id="354080"/>
    <lineage>
        <taxon>Eukaryota</taxon>
        <taxon>Fungi</taxon>
        <taxon>Dikarya</taxon>
        <taxon>Ascomycota</taxon>
        <taxon>Pezizomycotina</taxon>
        <taxon>Leotiomycetes</taxon>
        <taxon>Helotiales</taxon>
        <taxon>Tricladiaceae</taxon>
        <taxon>Cudoniella</taxon>
    </lineage>
</organism>
<dbReference type="AlphaFoldDB" id="A0A8H4RNK5"/>
<reference evidence="2 3" key="1">
    <citation type="submission" date="2020-03" db="EMBL/GenBank/DDBJ databases">
        <title>Draft Genome Sequence of Cudoniella acicularis.</title>
        <authorList>
            <person name="Buettner E."/>
            <person name="Kellner H."/>
        </authorList>
    </citation>
    <scope>NUCLEOTIDE SEQUENCE [LARGE SCALE GENOMIC DNA]</scope>
    <source>
        <strain evidence="2 3">DSM 108380</strain>
    </source>
</reference>